<dbReference type="GO" id="GO:0016301">
    <property type="term" value="F:kinase activity"/>
    <property type="evidence" value="ECO:0007669"/>
    <property type="project" value="UniProtKB-KW"/>
</dbReference>
<dbReference type="HOGENOM" id="CLU_801484_0_0_11"/>
<keyword evidence="5" id="KW-1185">Reference proteome</keyword>
<dbReference type="PANTHER" id="PTHR12400:SF21">
    <property type="entry name" value="KINASE"/>
    <property type="match status" value="1"/>
</dbReference>
<dbReference type="Proteomes" id="UP000034034">
    <property type="component" value="Chromosome"/>
</dbReference>
<proteinExistence type="predicted"/>
<feature type="compositionally biased region" description="Polar residues" evidence="3">
    <location>
        <begin position="29"/>
        <end position="38"/>
    </location>
</feature>
<accession>A0A0F7FTE3</accession>
<gene>
    <name evidence="4" type="ORF">SXIM_21210</name>
</gene>
<feature type="region of interest" description="Disordered" evidence="3">
    <location>
        <begin position="321"/>
        <end position="346"/>
    </location>
</feature>
<dbReference type="GO" id="GO:0032958">
    <property type="term" value="P:inositol phosphate biosynthetic process"/>
    <property type="evidence" value="ECO:0007669"/>
    <property type="project" value="InterPro"/>
</dbReference>
<dbReference type="KEGG" id="sxi:SXIM_21210"/>
<evidence type="ECO:0000313" key="5">
    <source>
        <dbReference type="Proteomes" id="UP000034034"/>
    </source>
</evidence>
<feature type="region of interest" description="Disordered" evidence="3">
    <location>
        <begin position="1"/>
        <end position="45"/>
    </location>
</feature>
<name>A0A0F7FTE3_9ACTN</name>
<dbReference type="PATRIC" id="fig|408015.6.peg.2153"/>
<dbReference type="InterPro" id="IPR005522">
    <property type="entry name" value="IPK"/>
</dbReference>
<keyword evidence="1" id="KW-0808">Transferase</keyword>
<sequence length="346" mass="36170">MRAHGDHHQNVEQRRAGRVSVRPADPARSVSTPPSASVGSAPVAVRPLPRPAGNAAVPPMGTSGAIIGPAVERVEDGAVGGHGGISNRACGRIKEKPTNHVEREFYAELRAGEHPDLDGVAPHSHTARQVTAMDGHQGAGDDSTHVYVDNLTFGMNRPTILDIKVGASTASWHELLRSMSKAAALAKKLRMKATDRLTGSASRGYRAVGSSGLTGGRLATGRRTPRIVRDFAREPGVAEAMLPQLIRVREAARASGLAFVGASVLIAVDEAPPEGRPVPSVKVGLIDFAHTFGPRSAGAKRVEKYRERFDQGMDRLIADVRAAGAAGPAQPGAGAARREPTGAGGR</sequence>
<feature type="compositionally biased region" description="Basic and acidic residues" evidence="3">
    <location>
        <begin position="1"/>
        <end position="15"/>
    </location>
</feature>
<protein>
    <submittedName>
        <fullName evidence="4">Hemagglutinin-like protein</fullName>
    </submittedName>
</protein>
<dbReference type="Gene3D" id="3.30.470.160">
    <property type="entry name" value="Inositol polyphosphate kinase"/>
    <property type="match status" value="1"/>
</dbReference>
<evidence type="ECO:0000256" key="3">
    <source>
        <dbReference type="SAM" id="MobiDB-lite"/>
    </source>
</evidence>
<dbReference type="SUPFAM" id="SSF56104">
    <property type="entry name" value="SAICAR synthase-like"/>
    <property type="match status" value="1"/>
</dbReference>
<reference evidence="4" key="1">
    <citation type="submission" date="2019-08" db="EMBL/GenBank/DDBJ databases">
        <title>Complete genome sequence of a mangrove-derived Streptomyces xiamenensis.</title>
        <authorList>
            <person name="Xu J."/>
        </authorList>
    </citation>
    <scope>NUCLEOTIDE SEQUENCE</scope>
    <source>
        <strain evidence="4">318</strain>
    </source>
</reference>
<dbReference type="RefSeq" id="WP_148236093.1">
    <property type="nucleotide sequence ID" value="NZ_CP009922.3"/>
</dbReference>
<dbReference type="Pfam" id="PF03770">
    <property type="entry name" value="IPK"/>
    <property type="match status" value="1"/>
</dbReference>
<dbReference type="InterPro" id="IPR038286">
    <property type="entry name" value="IPK_sf"/>
</dbReference>
<evidence type="ECO:0000313" key="4">
    <source>
        <dbReference type="EMBL" id="AKG43505.1"/>
    </source>
</evidence>
<keyword evidence="2" id="KW-0418">Kinase</keyword>
<evidence type="ECO:0000256" key="1">
    <source>
        <dbReference type="ARBA" id="ARBA00022679"/>
    </source>
</evidence>
<organism evidence="4 5">
    <name type="scientific">Streptomyces xiamenensis</name>
    <dbReference type="NCBI Taxonomy" id="408015"/>
    <lineage>
        <taxon>Bacteria</taxon>
        <taxon>Bacillati</taxon>
        <taxon>Actinomycetota</taxon>
        <taxon>Actinomycetes</taxon>
        <taxon>Kitasatosporales</taxon>
        <taxon>Streptomycetaceae</taxon>
        <taxon>Streptomyces</taxon>
    </lineage>
</organism>
<evidence type="ECO:0000256" key="2">
    <source>
        <dbReference type="ARBA" id="ARBA00022777"/>
    </source>
</evidence>
<dbReference type="AlphaFoldDB" id="A0A0F7FTE3"/>
<feature type="compositionally biased region" description="Low complexity" evidence="3">
    <location>
        <begin position="322"/>
        <end position="335"/>
    </location>
</feature>
<dbReference type="EMBL" id="CP009922">
    <property type="protein sequence ID" value="AKG43505.1"/>
    <property type="molecule type" value="Genomic_DNA"/>
</dbReference>
<dbReference type="PANTHER" id="PTHR12400">
    <property type="entry name" value="INOSITOL POLYPHOSPHATE KINASE"/>
    <property type="match status" value="1"/>
</dbReference>